<accession>A0A0P6VJA2</accession>
<dbReference type="STRING" id="665126.ABB55_07635"/>
<evidence type="ECO:0000313" key="3">
    <source>
        <dbReference type="Proteomes" id="UP000048984"/>
    </source>
</evidence>
<dbReference type="Proteomes" id="UP000048984">
    <property type="component" value="Unassembled WGS sequence"/>
</dbReference>
<comment type="caution">
    <text evidence="2">The sequence shown here is derived from an EMBL/GenBank/DDBJ whole genome shotgun (WGS) entry which is preliminary data.</text>
</comment>
<gene>
    <name evidence="2" type="ORF">ABB55_07635</name>
</gene>
<dbReference type="RefSeq" id="WP_054358275.1">
    <property type="nucleotide sequence ID" value="NZ_LJYW01000001.1"/>
</dbReference>
<evidence type="ECO:0000313" key="2">
    <source>
        <dbReference type="EMBL" id="KPL52112.1"/>
    </source>
</evidence>
<reference evidence="2 3" key="2">
    <citation type="submission" date="2015-10" db="EMBL/GenBank/DDBJ databases">
        <title>Draft Genome Sequence of Prosthecomicrobium hirschii ATCC 27832.</title>
        <authorList>
            <person name="Daniel J."/>
            <person name="Givan S.A."/>
            <person name="Brun Y.V."/>
            <person name="Brown P.J."/>
        </authorList>
    </citation>
    <scope>NUCLEOTIDE SEQUENCE [LARGE SCALE GENOMIC DNA]</scope>
    <source>
        <strain evidence="2 3">16</strain>
    </source>
</reference>
<proteinExistence type="predicted"/>
<evidence type="ECO:0000256" key="1">
    <source>
        <dbReference type="SAM" id="MobiDB-lite"/>
    </source>
</evidence>
<name>A0A0P6VJA2_9HYPH</name>
<feature type="region of interest" description="Disordered" evidence="1">
    <location>
        <begin position="134"/>
        <end position="158"/>
    </location>
</feature>
<reference evidence="2 3" key="1">
    <citation type="submission" date="2015-09" db="EMBL/GenBank/DDBJ databases">
        <authorList>
            <person name="Jackson K.R."/>
            <person name="Lunt B.L."/>
            <person name="Fisher J.N.B."/>
            <person name="Gardner A.V."/>
            <person name="Bailey M.E."/>
            <person name="Deus L.M."/>
            <person name="Earl A.S."/>
            <person name="Gibby P.D."/>
            <person name="Hartmann K.A."/>
            <person name="Liu J.E."/>
            <person name="Manci A.M."/>
            <person name="Nielsen D.A."/>
            <person name="Solomon M.B."/>
            <person name="Breakwell D.P."/>
            <person name="Burnett S.H."/>
            <person name="Grose J.H."/>
        </authorList>
    </citation>
    <scope>NUCLEOTIDE SEQUENCE [LARGE SCALE GENOMIC DNA]</scope>
    <source>
        <strain evidence="2 3">16</strain>
    </source>
</reference>
<organism evidence="2 3">
    <name type="scientific">Prosthecodimorpha hirschii</name>
    <dbReference type="NCBI Taxonomy" id="665126"/>
    <lineage>
        <taxon>Bacteria</taxon>
        <taxon>Pseudomonadati</taxon>
        <taxon>Pseudomonadota</taxon>
        <taxon>Alphaproteobacteria</taxon>
        <taxon>Hyphomicrobiales</taxon>
        <taxon>Ancalomicrobiaceae</taxon>
        <taxon>Prosthecodimorpha</taxon>
    </lineage>
</organism>
<dbReference type="AlphaFoldDB" id="A0A0P6VJA2"/>
<dbReference type="EMBL" id="LJYW01000001">
    <property type="protein sequence ID" value="KPL52112.1"/>
    <property type="molecule type" value="Genomic_DNA"/>
</dbReference>
<keyword evidence="3" id="KW-1185">Reference proteome</keyword>
<protein>
    <submittedName>
        <fullName evidence="2">Uncharacterized protein</fullName>
    </submittedName>
</protein>
<dbReference type="CDD" id="cd16364">
    <property type="entry name" value="T3SC_I-like"/>
    <property type="match status" value="1"/>
</dbReference>
<sequence>MSANFETTIRRLWAGLRLPAPTFRDKPEVTLSIDGTDLKLAETADGRGLAVSGRLGRLSADPGERDGQTRRLLQIGLGLMASNCSWVGPDPDDPAGAAILAEARFDYADGRGDRLIGVIENVIQAVEILSPELSARSRREPDNRGGTGGLEEAMIFRP</sequence>